<evidence type="ECO:0000313" key="9">
    <source>
        <dbReference type="EMBL" id="VDN96749.1"/>
    </source>
</evidence>
<dbReference type="Pfam" id="PF10265">
    <property type="entry name" value="Miga"/>
    <property type="match status" value="1"/>
</dbReference>
<keyword evidence="3 8" id="KW-0812">Transmembrane</keyword>
<dbReference type="EMBL" id="UZAE01000294">
    <property type="protein sequence ID" value="VDN96749.1"/>
    <property type="molecule type" value="Genomic_DNA"/>
</dbReference>
<accession>A0A0R3T1W1</accession>
<dbReference type="InterPro" id="IPR019392">
    <property type="entry name" value="Miga"/>
</dbReference>
<reference evidence="11" key="1">
    <citation type="submission" date="2017-02" db="UniProtKB">
        <authorList>
            <consortium name="WormBaseParasite"/>
        </authorList>
    </citation>
    <scope>IDENTIFICATION</scope>
</reference>
<organism evidence="11">
    <name type="scientific">Rodentolepis nana</name>
    <name type="common">Dwarf tapeworm</name>
    <name type="synonym">Hymenolepis nana</name>
    <dbReference type="NCBI Taxonomy" id="102285"/>
    <lineage>
        <taxon>Eukaryota</taxon>
        <taxon>Metazoa</taxon>
        <taxon>Spiralia</taxon>
        <taxon>Lophotrochozoa</taxon>
        <taxon>Platyhelminthes</taxon>
        <taxon>Cestoda</taxon>
        <taxon>Eucestoda</taxon>
        <taxon>Cyclophyllidea</taxon>
        <taxon>Hymenolepididae</taxon>
        <taxon>Rodentolepis</taxon>
    </lineage>
</organism>
<dbReference type="AlphaFoldDB" id="A0A0R3T1W1"/>
<evidence type="ECO:0000256" key="2">
    <source>
        <dbReference type="ARBA" id="ARBA00008969"/>
    </source>
</evidence>
<evidence type="ECO:0000256" key="1">
    <source>
        <dbReference type="ARBA" id="ARBA00004294"/>
    </source>
</evidence>
<feature type="transmembrane region" description="Helical" evidence="8">
    <location>
        <begin position="12"/>
        <end position="34"/>
    </location>
</feature>
<evidence type="ECO:0000256" key="3">
    <source>
        <dbReference type="ARBA" id="ARBA00022692"/>
    </source>
</evidence>
<comment type="subcellular location">
    <subcellularLocation>
        <location evidence="1">Mitochondrion outer membrane</location>
    </subcellularLocation>
</comment>
<keyword evidence="6" id="KW-0496">Mitochondrion</keyword>
<keyword evidence="7 8" id="KW-0472">Membrane</keyword>
<dbReference type="WBParaSite" id="HNAJ_0000089001-mRNA-1">
    <property type="protein sequence ID" value="HNAJ_0000089001-mRNA-1"/>
    <property type="gene ID" value="HNAJ_0000089001"/>
</dbReference>
<evidence type="ECO:0000256" key="8">
    <source>
        <dbReference type="SAM" id="Phobius"/>
    </source>
</evidence>
<dbReference type="PANTHER" id="PTHR21508">
    <property type="entry name" value="MITOGUARDIN"/>
    <property type="match status" value="1"/>
</dbReference>
<dbReference type="GO" id="GO:0008053">
    <property type="term" value="P:mitochondrial fusion"/>
    <property type="evidence" value="ECO:0007669"/>
    <property type="project" value="InterPro"/>
</dbReference>
<proteinExistence type="inferred from homology"/>
<comment type="similarity">
    <text evidence="2">Belongs to the mitoguardin family.</text>
</comment>
<evidence type="ECO:0000256" key="7">
    <source>
        <dbReference type="ARBA" id="ARBA00023136"/>
    </source>
</evidence>
<evidence type="ECO:0000256" key="5">
    <source>
        <dbReference type="ARBA" id="ARBA00022989"/>
    </source>
</evidence>
<dbReference type="STRING" id="102285.A0A0R3T1W1"/>
<dbReference type="OrthoDB" id="8880065at2759"/>
<evidence type="ECO:0000313" key="11">
    <source>
        <dbReference type="WBParaSite" id="HNAJ_0000089001-mRNA-1"/>
    </source>
</evidence>
<reference evidence="9 10" key="2">
    <citation type="submission" date="2018-11" db="EMBL/GenBank/DDBJ databases">
        <authorList>
            <consortium name="Pathogen Informatics"/>
        </authorList>
    </citation>
    <scope>NUCLEOTIDE SEQUENCE [LARGE SCALE GENOMIC DNA]</scope>
</reference>
<sequence>MSKHWVIRIRKPSLNTTIAVVLGGTTAICIWWLLKRLIPQNGKKKSVLEADRYKALSKEILYANQSHLEDTFSTRSPTIVLSNYQSSRRVLSHHTSISTVSTLAVDCGTIGLQTLNMVVNQVEECISKINRTVQQLSTKDPNVDVFIKELQKFLETSILLREQFKREFIKGTPVSAFDLQCIDSISDGDSESFFSTVEEIDYSELELQIQSNYHRPFYRSALKEINESSPVCRAVRTELMFCGSDVEYIGKLVCVRQGFDHILSKAGPVSWLIQFGKAFACGCLLNLGSSTTDFENAFLTLLDYLNSLHDPDSKAQFADELASKGVQAINFYDIFFDRILIDALENLSDPPQSIYTLTRNTWLSPSFKRSALDSAVWTLMAAKRKMLKYPDRFFALYYRVVETVTAPLAWGFLGTDESLNTFCDAVREEVVTFLRSLFKFADSDDDIINHCPISQIDKEEGDDGTTSSSFFDFDENEVNCEDEDDDDVTITPSGEKATSETVDHQFYCGMNYTSLETFSSCIYFNIAVLQQRLYSLITDFAGNNSIQLPASVRDGLILAQPPLPF</sequence>
<dbReference type="Proteomes" id="UP000278807">
    <property type="component" value="Unassembled WGS sequence"/>
</dbReference>
<keyword evidence="4" id="KW-1000">Mitochondrion outer membrane</keyword>
<gene>
    <name evidence="9" type="ORF">HNAJ_LOCUS890</name>
</gene>
<evidence type="ECO:0000256" key="6">
    <source>
        <dbReference type="ARBA" id="ARBA00023128"/>
    </source>
</evidence>
<dbReference type="GO" id="GO:0005741">
    <property type="term" value="C:mitochondrial outer membrane"/>
    <property type="evidence" value="ECO:0007669"/>
    <property type="project" value="UniProtKB-SubCell"/>
</dbReference>
<keyword evidence="10" id="KW-1185">Reference proteome</keyword>
<evidence type="ECO:0000313" key="10">
    <source>
        <dbReference type="Proteomes" id="UP000278807"/>
    </source>
</evidence>
<dbReference type="PANTHER" id="PTHR21508:SF5">
    <property type="entry name" value="MITOGUARDIN"/>
    <property type="match status" value="1"/>
</dbReference>
<name>A0A0R3T1W1_RODNA</name>
<evidence type="ECO:0000256" key="4">
    <source>
        <dbReference type="ARBA" id="ARBA00022787"/>
    </source>
</evidence>
<protein>
    <submittedName>
        <fullName evidence="11">Protein FAM73A</fullName>
    </submittedName>
</protein>
<keyword evidence="5 8" id="KW-1133">Transmembrane helix</keyword>